<dbReference type="InterPro" id="IPR041702">
    <property type="entry name" value="BchD/ChlD_VWA"/>
</dbReference>
<organism evidence="3 4">
    <name type="scientific">Corynebacterium hindlerae</name>
    <dbReference type="NCBI Taxonomy" id="699041"/>
    <lineage>
        <taxon>Bacteria</taxon>
        <taxon>Bacillati</taxon>
        <taxon>Actinomycetota</taxon>
        <taxon>Actinomycetes</taxon>
        <taxon>Mycobacteriales</taxon>
        <taxon>Corynebacteriaceae</taxon>
        <taxon>Corynebacterium</taxon>
    </lineage>
</organism>
<dbReference type="RefSeq" id="WP_182387259.1">
    <property type="nucleotide sequence ID" value="NZ_CP059833.1"/>
</dbReference>
<comment type="similarity">
    <text evidence="1">Belongs to the Mg-chelatase subunits D/I family.</text>
</comment>
<dbReference type="Proteomes" id="UP000515570">
    <property type="component" value="Chromosome"/>
</dbReference>
<name>A0A7G5FIG4_9CORY</name>
<protein>
    <submittedName>
        <fullName evidence="3">VWA domain-containing protein</fullName>
    </submittedName>
</protein>
<dbReference type="InterPro" id="IPR052989">
    <property type="entry name" value="Mg-chelatase_DI-like"/>
</dbReference>
<gene>
    <name evidence="3" type="ORF">HW450_01930</name>
</gene>
<dbReference type="AlphaFoldDB" id="A0A7G5FIG4"/>
<sequence>MVRRAGTGAEGVPGRRSYAYTPQGASVRAVKGGHGLHVVGTVLAAANRGGRVVEGLIDFRPQDLRGQLRRGREANLIVFVVDSSGSMAGQDRLAAVTGAVHSMLRDAYQRRDRVAVITVRGADAEVVLPPTSSIDVAVRRLHGLPTGGRTPLGEGLLKAHELMEREHRREPGRRPILIVISDGRATGGSGLEGARQAAHTIAARRLAAPVVIDCEKPGRVQLGLARELAKQMNAVCLRLSELSADNVVGVIDAL</sequence>
<dbReference type="SUPFAM" id="SSF53300">
    <property type="entry name" value="vWA-like"/>
    <property type="match status" value="1"/>
</dbReference>
<dbReference type="SMART" id="SM00327">
    <property type="entry name" value="VWA"/>
    <property type="match status" value="1"/>
</dbReference>
<dbReference type="Gene3D" id="3.40.50.410">
    <property type="entry name" value="von Willebrand factor, type A domain"/>
    <property type="match status" value="1"/>
</dbReference>
<evidence type="ECO:0000313" key="4">
    <source>
        <dbReference type="Proteomes" id="UP000515570"/>
    </source>
</evidence>
<reference evidence="3 4" key="1">
    <citation type="submission" date="2020-07" db="EMBL/GenBank/DDBJ databases">
        <title>non toxigenic Corynebacterium sp. nov from a clinical source.</title>
        <authorList>
            <person name="Bernier A.-M."/>
            <person name="Bernard K."/>
        </authorList>
    </citation>
    <scope>NUCLEOTIDE SEQUENCE [LARGE SCALE GENOMIC DNA]</scope>
    <source>
        <strain evidence="4">NML 93-0612</strain>
    </source>
</reference>
<dbReference type="PANTHER" id="PTHR35023:SF1">
    <property type="entry name" value="MG-PROTOPORPHYRIN IX CHELATASE"/>
    <property type="match status" value="1"/>
</dbReference>
<dbReference type="Pfam" id="PF13519">
    <property type="entry name" value="VWA_2"/>
    <property type="match status" value="1"/>
</dbReference>
<dbReference type="CDD" id="cd01451">
    <property type="entry name" value="vWA_Magnesium_chelatase"/>
    <property type="match status" value="1"/>
</dbReference>
<dbReference type="InterPro" id="IPR036465">
    <property type="entry name" value="vWFA_dom_sf"/>
</dbReference>
<dbReference type="InterPro" id="IPR002035">
    <property type="entry name" value="VWF_A"/>
</dbReference>
<evidence type="ECO:0000256" key="1">
    <source>
        <dbReference type="ARBA" id="ARBA00005799"/>
    </source>
</evidence>
<proteinExistence type="inferred from homology"/>
<keyword evidence="4" id="KW-1185">Reference proteome</keyword>
<evidence type="ECO:0000259" key="2">
    <source>
        <dbReference type="PROSITE" id="PS50234"/>
    </source>
</evidence>
<dbReference type="EMBL" id="CP059833">
    <property type="protein sequence ID" value="QMV86405.1"/>
    <property type="molecule type" value="Genomic_DNA"/>
</dbReference>
<dbReference type="PANTHER" id="PTHR35023">
    <property type="entry name" value="CHELATASE-RELATED"/>
    <property type="match status" value="1"/>
</dbReference>
<evidence type="ECO:0000313" key="3">
    <source>
        <dbReference type="EMBL" id="QMV86405.1"/>
    </source>
</evidence>
<accession>A0A7G5FIG4</accession>
<feature type="domain" description="VWFA" evidence="2">
    <location>
        <begin position="76"/>
        <end position="211"/>
    </location>
</feature>
<dbReference type="PROSITE" id="PS50234">
    <property type="entry name" value="VWFA"/>
    <property type="match status" value="1"/>
</dbReference>